<dbReference type="PaxDb" id="411902-CLOBOL_03279"/>
<evidence type="ECO:0000313" key="2">
    <source>
        <dbReference type="EMBL" id="EDP16511.1"/>
    </source>
</evidence>
<gene>
    <name evidence="2" type="ORF">CLOBOL_03279</name>
</gene>
<feature type="compositionally biased region" description="Basic and acidic residues" evidence="1">
    <location>
        <begin position="65"/>
        <end position="75"/>
    </location>
</feature>
<sequence length="84" mass="9216">MLSYHKIGRASTLPNPVGDGQKDGQTALPGCIFAGPAIKYRKQIQKKEPVKRQTGMEFRPGGAGEEVKHHHEISTRPETITGIH</sequence>
<proteinExistence type="predicted"/>
<accession>A8RSD0</accession>
<protein>
    <submittedName>
        <fullName evidence="2">Uncharacterized protein</fullName>
    </submittedName>
</protein>
<evidence type="ECO:0000313" key="3">
    <source>
        <dbReference type="Proteomes" id="UP000005396"/>
    </source>
</evidence>
<dbReference type="EMBL" id="ABCC02000029">
    <property type="protein sequence ID" value="EDP16511.1"/>
    <property type="molecule type" value="Genomic_DNA"/>
</dbReference>
<comment type="caution">
    <text evidence="2">The sequence shown here is derived from an EMBL/GenBank/DDBJ whole genome shotgun (WGS) entry which is preliminary data.</text>
</comment>
<reference evidence="2 3" key="1">
    <citation type="submission" date="2007-08" db="EMBL/GenBank/DDBJ databases">
        <authorList>
            <person name="Fulton L."/>
            <person name="Clifton S."/>
            <person name="Fulton B."/>
            <person name="Xu J."/>
            <person name="Minx P."/>
            <person name="Pepin K.H."/>
            <person name="Johnson M."/>
            <person name="Thiruvilangam P."/>
            <person name="Bhonagiri V."/>
            <person name="Nash W.E."/>
            <person name="Mardis E.R."/>
            <person name="Wilson R.K."/>
        </authorList>
    </citation>
    <scope>NUCLEOTIDE SEQUENCE [LARGE SCALE GENOMIC DNA]</scope>
    <source>
        <strain evidence="3">ATCC BAA-613 / DSM 15670 / CCUG 46953 / JCM 12243 / WAL 16351</strain>
    </source>
</reference>
<feature type="region of interest" description="Disordered" evidence="1">
    <location>
        <begin position="1"/>
        <end position="25"/>
    </location>
</feature>
<evidence type="ECO:0000256" key="1">
    <source>
        <dbReference type="SAM" id="MobiDB-lite"/>
    </source>
</evidence>
<organism evidence="2 3">
    <name type="scientific">Enterocloster bolteae (strain ATCC BAA-613 / DSM 15670 / CCUG 46953 / JCM 12243 / WAL 16351)</name>
    <name type="common">Clostridium bolteae</name>
    <dbReference type="NCBI Taxonomy" id="411902"/>
    <lineage>
        <taxon>Bacteria</taxon>
        <taxon>Bacillati</taxon>
        <taxon>Bacillota</taxon>
        <taxon>Clostridia</taxon>
        <taxon>Lachnospirales</taxon>
        <taxon>Lachnospiraceae</taxon>
        <taxon>Enterocloster</taxon>
    </lineage>
</organism>
<dbReference type="HOGENOM" id="CLU_2521701_0_0_9"/>
<dbReference type="AlphaFoldDB" id="A8RSD0"/>
<dbReference type="Proteomes" id="UP000005396">
    <property type="component" value="Unassembled WGS sequence"/>
</dbReference>
<name>A8RSD0_ENTBW</name>
<feature type="region of interest" description="Disordered" evidence="1">
    <location>
        <begin position="44"/>
        <end position="84"/>
    </location>
</feature>
<reference evidence="2 3" key="2">
    <citation type="submission" date="2007-09" db="EMBL/GenBank/DDBJ databases">
        <title>Draft genome sequence of Clostridium bolteae (ATCC BAA-613).</title>
        <authorList>
            <person name="Sudarsanam P."/>
            <person name="Ley R."/>
            <person name="Guruge J."/>
            <person name="Turnbaugh P.J."/>
            <person name="Mahowald M."/>
            <person name="Liep D."/>
            <person name="Gordon J."/>
        </authorList>
    </citation>
    <scope>NUCLEOTIDE SEQUENCE [LARGE SCALE GENOMIC DNA]</scope>
    <source>
        <strain evidence="3">ATCC BAA-613 / DSM 15670 / CCUG 46953 / JCM 12243 / WAL 16351</strain>
    </source>
</reference>